<dbReference type="Proteomes" id="UP001562065">
    <property type="component" value="Unassembled WGS sequence"/>
</dbReference>
<sequence>MTRRQNERDYDDESEDGIMNDDIDFIEEESDDDAAEVSPRARAFNLDMRHRIEDRLEQRRLAKELGDYEFFDLEDDDTVH</sequence>
<organism evidence="2 3">
    <name type="scientific">Isoalcanivorax beigongshangi</name>
    <dbReference type="NCBI Taxonomy" id="3238810"/>
    <lineage>
        <taxon>Bacteria</taxon>
        <taxon>Pseudomonadati</taxon>
        <taxon>Pseudomonadota</taxon>
        <taxon>Gammaproteobacteria</taxon>
        <taxon>Oceanospirillales</taxon>
        <taxon>Alcanivoracaceae</taxon>
        <taxon>Isoalcanivorax</taxon>
    </lineage>
</organism>
<comment type="caution">
    <text evidence="2">The sequence shown here is derived from an EMBL/GenBank/DDBJ whole genome shotgun (WGS) entry which is preliminary data.</text>
</comment>
<feature type="compositionally biased region" description="Acidic residues" evidence="1">
    <location>
        <begin position="9"/>
        <end position="21"/>
    </location>
</feature>
<gene>
    <name evidence="2" type="ORF">AB5I84_08050</name>
</gene>
<reference evidence="2 3" key="1">
    <citation type="submission" date="2024-07" db="EMBL/GenBank/DDBJ databases">
        <authorList>
            <person name="Ren Q."/>
        </authorList>
    </citation>
    <scope>NUCLEOTIDE SEQUENCE [LARGE SCALE GENOMIC DNA]</scope>
    <source>
        <strain evidence="2 3">REN37</strain>
    </source>
</reference>
<dbReference type="RefSeq" id="WP_369455339.1">
    <property type="nucleotide sequence ID" value="NZ_JBGCUO010000001.1"/>
</dbReference>
<keyword evidence="3" id="KW-1185">Reference proteome</keyword>
<dbReference type="NCBIfam" id="NF046101">
    <property type="entry name" value="PA3496_fam"/>
    <property type="match status" value="1"/>
</dbReference>
<proteinExistence type="predicted"/>
<dbReference type="Pfam" id="PF26620">
    <property type="entry name" value="DUF8197"/>
    <property type="match status" value="1"/>
</dbReference>
<accession>A0ABV4AI19</accession>
<evidence type="ECO:0000256" key="1">
    <source>
        <dbReference type="SAM" id="MobiDB-lite"/>
    </source>
</evidence>
<evidence type="ECO:0000313" key="3">
    <source>
        <dbReference type="Proteomes" id="UP001562065"/>
    </source>
</evidence>
<dbReference type="InterPro" id="IPR058059">
    <property type="entry name" value="PA3496-like"/>
</dbReference>
<feature type="region of interest" description="Disordered" evidence="1">
    <location>
        <begin position="1"/>
        <end position="21"/>
    </location>
</feature>
<protein>
    <submittedName>
        <fullName evidence="2">PA3496 family putative envelope integrity protein</fullName>
    </submittedName>
</protein>
<evidence type="ECO:0000313" key="2">
    <source>
        <dbReference type="EMBL" id="MEY1662097.1"/>
    </source>
</evidence>
<dbReference type="InterPro" id="IPR058510">
    <property type="entry name" value="DUF8197"/>
</dbReference>
<dbReference type="EMBL" id="JBGCUO010000001">
    <property type="protein sequence ID" value="MEY1662097.1"/>
    <property type="molecule type" value="Genomic_DNA"/>
</dbReference>
<name>A0ABV4AI19_9GAMM</name>